<feature type="domain" description="PAS" evidence="6">
    <location>
        <begin position="153"/>
        <end position="223"/>
    </location>
</feature>
<organism evidence="8 9">
    <name type="scientific">Hymenobacter endophyticus</name>
    <dbReference type="NCBI Taxonomy" id="3076335"/>
    <lineage>
        <taxon>Bacteria</taxon>
        <taxon>Pseudomonadati</taxon>
        <taxon>Bacteroidota</taxon>
        <taxon>Cytophagia</taxon>
        <taxon>Cytophagales</taxon>
        <taxon>Hymenobacteraceae</taxon>
        <taxon>Hymenobacter</taxon>
    </lineage>
</organism>
<keyword evidence="9" id="KW-1185">Reference proteome</keyword>
<dbReference type="PROSITE" id="PS50113">
    <property type="entry name" value="PAC"/>
    <property type="match status" value="2"/>
</dbReference>
<dbReference type="InterPro" id="IPR013655">
    <property type="entry name" value="PAS_fold_3"/>
</dbReference>
<dbReference type="PANTHER" id="PTHR43304">
    <property type="entry name" value="PHYTOCHROME-LIKE PROTEIN CPH1"/>
    <property type="match status" value="1"/>
</dbReference>
<reference evidence="8 9" key="1">
    <citation type="submission" date="2023-10" db="EMBL/GenBank/DDBJ databases">
        <title>Hymenobacter endophyticus sp. nov., an isolate from the leaf tissues of wheat.</title>
        <authorList>
            <person name="Dai Y."/>
        </authorList>
    </citation>
    <scope>NUCLEOTIDE SEQUENCE [LARGE SCALE GENOMIC DNA]</scope>
    <source>
        <strain evidence="8 9">ZK17L-C2</strain>
    </source>
</reference>
<evidence type="ECO:0000256" key="4">
    <source>
        <dbReference type="ARBA" id="ARBA00022679"/>
    </source>
</evidence>
<dbReference type="EMBL" id="JAWDJT010000009">
    <property type="protein sequence ID" value="MDU0371620.1"/>
    <property type="molecule type" value="Genomic_DNA"/>
</dbReference>
<feature type="domain" description="PAC" evidence="7">
    <location>
        <begin position="375"/>
        <end position="428"/>
    </location>
</feature>
<dbReference type="PROSITE" id="PS50112">
    <property type="entry name" value="PAS"/>
    <property type="match status" value="1"/>
</dbReference>
<evidence type="ECO:0000256" key="3">
    <source>
        <dbReference type="ARBA" id="ARBA00022553"/>
    </source>
</evidence>
<comment type="catalytic activity">
    <reaction evidence="1">
        <text>ATP + protein L-histidine = ADP + protein N-phospho-L-histidine.</text>
        <dbReference type="EC" id="2.7.13.3"/>
    </reaction>
</comment>
<proteinExistence type="predicted"/>
<dbReference type="InterPro" id="IPR052162">
    <property type="entry name" value="Sensor_kinase/Photoreceptor"/>
</dbReference>
<dbReference type="NCBIfam" id="TIGR00229">
    <property type="entry name" value="sensory_box"/>
    <property type="match status" value="2"/>
</dbReference>
<dbReference type="SMART" id="SM00086">
    <property type="entry name" value="PAC"/>
    <property type="match status" value="2"/>
</dbReference>
<dbReference type="Pfam" id="PF08447">
    <property type="entry name" value="PAS_3"/>
    <property type="match status" value="1"/>
</dbReference>
<evidence type="ECO:0000259" key="6">
    <source>
        <dbReference type="PROSITE" id="PS50112"/>
    </source>
</evidence>
<evidence type="ECO:0000256" key="2">
    <source>
        <dbReference type="ARBA" id="ARBA00012438"/>
    </source>
</evidence>
<dbReference type="InterPro" id="IPR000014">
    <property type="entry name" value="PAS"/>
</dbReference>
<dbReference type="Gene3D" id="3.30.450.20">
    <property type="entry name" value="PAS domain"/>
    <property type="match status" value="3"/>
</dbReference>
<gene>
    <name evidence="8" type="ORF">ROI90_14530</name>
</gene>
<evidence type="ECO:0000256" key="1">
    <source>
        <dbReference type="ARBA" id="ARBA00000085"/>
    </source>
</evidence>
<dbReference type="InterPro" id="IPR001610">
    <property type="entry name" value="PAC"/>
</dbReference>
<sequence>MQTTPPTVAEYFNLFRALPDKYLLLSPEGVVLDLNDAHASSSLPERQREEVVGLDFFTVWPPNSDTEGEVVRRSHEHVRQFHAPDTMPLIRYDLPIPTENGGGYEQRYWQATHFPVLDPTGQLRFILQKTEDVTEQQLAAQRHAQVQQQLDEQQQRTRFILESLPVMVWTATPAGVFDGSNQRLQQFTGWAAEELMGPAWLELIHPEDRPGFDQVWQQAVATAADFQAEYRLRRHDGQHRWQLVRGTPRLTATGDVLMWIGSNTDIQEQKQMVQELLEANEQQALLSDQAYAASRAAASQRDMLYSLLETAPAMFAILRGPEHRYEYVNPGYKALFAGRELLGRTVAELVPEASEQGFSALLDQVYQTGTPFAAAEASFSLIGADGKLQQVYLNFSYQPFREDGRIVGLLAFAYDVTDLVKTRQTLEQLGSQPRG</sequence>
<dbReference type="InterPro" id="IPR013656">
    <property type="entry name" value="PAS_4"/>
</dbReference>
<evidence type="ECO:0000259" key="7">
    <source>
        <dbReference type="PROSITE" id="PS50113"/>
    </source>
</evidence>
<dbReference type="InterPro" id="IPR035965">
    <property type="entry name" value="PAS-like_dom_sf"/>
</dbReference>
<keyword evidence="4" id="KW-0808">Transferase</keyword>
<comment type="caution">
    <text evidence="8">The sequence shown here is derived from an EMBL/GenBank/DDBJ whole genome shotgun (WGS) entry which is preliminary data.</text>
</comment>
<dbReference type="EC" id="2.7.13.3" evidence="2"/>
<evidence type="ECO:0000256" key="5">
    <source>
        <dbReference type="ARBA" id="ARBA00022777"/>
    </source>
</evidence>
<dbReference type="Pfam" id="PF08448">
    <property type="entry name" value="PAS_4"/>
    <property type="match status" value="2"/>
</dbReference>
<evidence type="ECO:0000313" key="9">
    <source>
        <dbReference type="Proteomes" id="UP001250698"/>
    </source>
</evidence>
<dbReference type="Proteomes" id="UP001250698">
    <property type="component" value="Unassembled WGS sequence"/>
</dbReference>
<protein>
    <recommendedName>
        <fullName evidence="2">histidine kinase</fullName>
        <ecNumber evidence="2">2.7.13.3</ecNumber>
    </recommendedName>
</protein>
<dbReference type="CDD" id="cd00130">
    <property type="entry name" value="PAS"/>
    <property type="match status" value="1"/>
</dbReference>
<keyword evidence="3" id="KW-0597">Phosphoprotein</keyword>
<keyword evidence="5" id="KW-0418">Kinase</keyword>
<dbReference type="SMART" id="SM00091">
    <property type="entry name" value="PAS"/>
    <property type="match status" value="3"/>
</dbReference>
<evidence type="ECO:0000313" key="8">
    <source>
        <dbReference type="EMBL" id="MDU0371620.1"/>
    </source>
</evidence>
<dbReference type="RefSeq" id="WP_315999080.1">
    <property type="nucleotide sequence ID" value="NZ_JAWDJT010000009.1"/>
</dbReference>
<dbReference type="PANTHER" id="PTHR43304:SF1">
    <property type="entry name" value="PAC DOMAIN-CONTAINING PROTEIN"/>
    <property type="match status" value="1"/>
</dbReference>
<accession>A0ABU3TJS0</accession>
<name>A0ABU3TJS0_9BACT</name>
<feature type="domain" description="PAC" evidence="7">
    <location>
        <begin position="226"/>
        <end position="278"/>
    </location>
</feature>
<dbReference type="SUPFAM" id="SSF55785">
    <property type="entry name" value="PYP-like sensor domain (PAS domain)"/>
    <property type="match status" value="3"/>
</dbReference>
<dbReference type="InterPro" id="IPR000700">
    <property type="entry name" value="PAS-assoc_C"/>
</dbReference>